<protein>
    <submittedName>
        <fullName evidence="3">Transglutaminase domain-containing protein</fullName>
    </submittedName>
</protein>
<gene>
    <name evidence="3" type="ORF">KC685_01630</name>
</gene>
<keyword evidence="1" id="KW-1133">Transmembrane helix</keyword>
<dbReference type="AlphaFoldDB" id="A0A955I0A7"/>
<keyword evidence="1" id="KW-0812">Transmembrane</keyword>
<feature type="domain" description="Transglutaminase-like" evidence="2">
    <location>
        <begin position="363"/>
        <end position="428"/>
    </location>
</feature>
<dbReference type="Proteomes" id="UP000741282">
    <property type="component" value="Unassembled WGS sequence"/>
</dbReference>
<evidence type="ECO:0000259" key="2">
    <source>
        <dbReference type="SMART" id="SM00460"/>
    </source>
</evidence>
<sequence>MKNLNGYMQILGSLLRSKGLSVLFLILFYILPQQVVAVEDSVTISSSLTYDLRDPGGTVDGTLLTVVSNSSDSPIPIRTITITLPTTSPSKILVRRSSKYLETKLKPITSGTEVTIDLNNEIARKNDPILIQTTYEFSSKDDPQDTMITLPTNFGGTSISSAEILIPEPTELHLLSPYSDRSSRTDYTKYFIEEPRWNIYLLTGESIPYKFILTHELTNPDSISKSFHISLPPSDRSQLLSITQITPLPDSSNEDSEGNLDLMYTLQPSSTVSVSILGNITKKIISEPLLSNPFLNPLYSIETGYWSITDPNIEDLPTITNWGESTQGERSRFIDSVNSKVTESLDISRSTELTYRLGGDVLLKGNTEATPQDYVDLTLSLLRENKVPSRQVIGYTLDIMDDKTPGTTHTWVEYWDPLTGWMQLDTYEAELYGNNKSNDFVLSRINLMYRGLDPTYPQFNSYTIKELSLTPLNQPFSPIDSIGLSAYTQEASIFDTNSSFTIEILNNGSTIVRSANILIDGVLKETLPDLIILPGQTFTHSIPISTKAPEDLDIQVNTVSDRGTTLQDFVSVTPQISFPWWWGHMINIINLILFVGMIFLIQLFSEKIYGRLTRK</sequence>
<name>A0A955I0A7_9BACT</name>
<dbReference type="SMART" id="SM00460">
    <property type="entry name" value="TGc"/>
    <property type="match status" value="1"/>
</dbReference>
<organism evidence="3 4">
    <name type="scientific">Candidatus Dojkabacteria bacterium</name>
    <dbReference type="NCBI Taxonomy" id="2099670"/>
    <lineage>
        <taxon>Bacteria</taxon>
        <taxon>Candidatus Dojkabacteria</taxon>
    </lineage>
</organism>
<comment type="caution">
    <text evidence="3">The sequence shown here is derived from an EMBL/GenBank/DDBJ whole genome shotgun (WGS) entry which is preliminary data.</text>
</comment>
<accession>A0A955I0A7</accession>
<dbReference type="Pfam" id="PF01841">
    <property type="entry name" value="Transglut_core"/>
    <property type="match status" value="1"/>
</dbReference>
<dbReference type="Gene3D" id="3.10.620.30">
    <property type="match status" value="1"/>
</dbReference>
<evidence type="ECO:0000256" key="1">
    <source>
        <dbReference type="SAM" id="Phobius"/>
    </source>
</evidence>
<reference evidence="3" key="2">
    <citation type="journal article" date="2021" name="Microbiome">
        <title>Successional dynamics and alternative stable states in a saline activated sludge microbial community over 9 years.</title>
        <authorList>
            <person name="Wang Y."/>
            <person name="Ye J."/>
            <person name="Ju F."/>
            <person name="Liu L."/>
            <person name="Boyd J.A."/>
            <person name="Deng Y."/>
            <person name="Parks D.H."/>
            <person name="Jiang X."/>
            <person name="Yin X."/>
            <person name="Woodcroft B.J."/>
            <person name="Tyson G.W."/>
            <person name="Hugenholtz P."/>
            <person name="Polz M.F."/>
            <person name="Zhang T."/>
        </authorList>
    </citation>
    <scope>NUCLEOTIDE SEQUENCE</scope>
    <source>
        <strain evidence="3">HKST-UBA17</strain>
    </source>
</reference>
<reference evidence="3" key="1">
    <citation type="submission" date="2020-04" db="EMBL/GenBank/DDBJ databases">
        <authorList>
            <person name="Zhang T."/>
        </authorList>
    </citation>
    <scope>NUCLEOTIDE SEQUENCE</scope>
    <source>
        <strain evidence="3">HKST-UBA17</strain>
    </source>
</reference>
<evidence type="ECO:0000313" key="3">
    <source>
        <dbReference type="EMBL" id="MCA9376600.1"/>
    </source>
</evidence>
<dbReference type="EMBL" id="JAGQLN010000004">
    <property type="protein sequence ID" value="MCA9376600.1"/>
    <property type="molecule type" value="Genomic_DNA"/>
</dbReference>
<dbReference type="InterPro" id="IPR002931">
    <property type="entry name" value="Transglutaminase-like"/>
</dbReference>
<dbReference type="InterPro" id="IPR038765">
    <property type="entry name" value="Papain-like_cys_pep_sf"/>
</dbReference>
<dbReference type="SUPFAM" id="SSF54001">
    <property type="entry name" value="Cysteine proteinases"/>
    <property type="match status" value="1"/>
</dbReference>
<proteinExistence type="predicted"/>
<evidence type="ECO:0000313" key="4">
    <source>
        <dbReference type="Proteomes" id="UP000741282"/>
    </source>
</evidence>
<feature type="transmembrane region" description="Helical" evidence="1">
    <location>
        <begin position="580"/>
        <end position="605"/>
    </location>
</feature>
<keyword evidence="1" id="KW-0472">Membrane</keyword>